<evidence type="ECO:0000313" key="8">
    <source>
        <dbReference type="EMBL" id="KAK4308159.1"/>
    </source>
</evidence>
<keyword evidence="9" id="KW-1185">Reference proteome</keyword>
<keyword evidence="4 6" id="KW-0472">Membrane</keyword>
<feature type="transmembrane region" description="Helical" evidence="6">
    <location>
        <begin position="621"/>
        <end position="642"/>
    </location>
</feature>
<dbReference type="InterPro" id="IPR000832">
    <property type="entry name" value="GPCR_2_secretin-like"/>
</dbReference>
<dbReference type="InterPro" id="IPR017981">
    <property type="entry name" value="GPCR_2-like_7TM"/>
</dbReference>
<feature type="transmembrane region" description="Helical" evidence="6">
    <location>
        <begin position="579"/>
        <end position="601"/>
    </location>
</feature>
<evidence type="ECO:0000313" key="9">
    <source>
        <dbReference type="Proteomes" id="UP001292094"/>
    </source>
</evidence>
<comment type="subcellular location">
    <subcellularLocation>
        <location evidence="1">Membrane</location>
        <topology evidence="1">Multi-pass membrane protein</topology>
    </subcellularLocation>
</comment>
<dbReference type="AlphaFoldDB" id="A0AAE1PJ33"/>
<feature type="transmembrane region" description="Helical" evidence="6">
    <location>
        <begin position="718"/>
        <end position="739"/>
    </location>
</feature>
<evidence type="ECO:0000256" key="5">
    <source>
        <dbReference type="SAM" id="MobiDB-lite"/>
    </source>
</evidence>
<dbReference type="GO" id="GO:0007166">
    <property type="term" value="P:cell surface receptor signaling pathway"/>
    <property type="evidence" value="ECO:0007669"/>
    <property type="project" value="InterPro"/>
</dbReference>
<evidence type="ECO:0000256" key="6">
    <source>
        <dbReference type="SAM" id="Phobius"/>
    </source>
</evidence>
<dbReference type="Proteomes" id="UP001292094">
    <property type="component" value="Unassembled WGS sequence"/>
</dbReference>
<dbReference type="CDD" id="cd15039">
    <property type="entry name" value="7tmB3_Methuselah-like"/>
    <property type="match status" value="1"/>
</dbReference>
<feature type="transmembrane region" description="Helical" evidence="6">
    <location>
        <begin position="548"/>
        <end position="567"/>
    </location>
</feature>
<dbReference type="InterPro" id="IPR053231">
    <property type="entry name" value="GPCR_LN-TM7"/>
</dbReference>
<feature type="region of interest" description="Disordered" evidence="5">
    <location>
        <begin position="280"/>
        <end position="324"/>
    </location>
</feature>
<dbReference type="SUPFAM" id="SSF81321">
    <property type="entry name" value="Family A G protein-coupled receptor-like"/>
    <property type="match status" value="1"/>
</dbReference>
<proteinExistence type="predicted"/>
<dbReference type="PANTHER" id="PTHR45902">
    <property type="entry name" value="LATROPHILIN RECEPTOR-LIKE PROTEIN A"/>
    <property type="match status" value="1"/>
</dbReference>
<dbReference type="Pfam" id="PF00002">
    <property type="entry name" value="7tm_2"/>
    <property type="match status" value="1"/>
</dbReference>
<feature type="compositionally biased region" description="Low complexity" evidence="5">
    <location>
        <begin position="797"/>
        <end position="889"/>
    </location>
</feature>
<accession>A0AAE1PJ33</accession>
<feature type="compositionally biased region" description="Polar residues" evidence="5">
    <location>
        <begin position="890"/>
        <end position="899"/>
    </location>
</feature>
<evidence type="ECO:0000256" key="4">
    <source>
        <dbReference type="ARBA" id="ARBA00023136"/>
    </source>
</evidence>
<dbReference type="Gene3D" id="1.20.1070.10">
    <property type="entry name" value="Rhodopsin 7-helix transmembrane proteins"/>
    <property type="match status" value="1"/>
</dbReference>
<comment type="caution">
    <text evidence="8">The sequence shown here is derived from an EMBL/GenBank/DDBJ whole genome shotgun (WGS) entry which is preliminary data.</text>
</comment>
<dbReference type="PROSITE" id="PS50261">
    <property type="entry name" value="G_PROTEIN_RECEP_F2_4"/>
    <property type="match status" value="1"/>
</dbReference>
<sequence length="899" mass="100639">METCRGIHQQPHHQECKCDAACAHYGECCVDAGPYRQEKAEQYDCISVNIGQIYMKSCCPEGWQDERVAKMCRDGSPLYMSNSTDPMNHLPVTSATTARTYTNHYCATCNNDSRNLTTWKLHMDCHLLQFERLDSDALVEVLKTLTLINGTWGVFSKSTFHQCHMTPRWPRGVWVRPCTPAVAQCAPDWTRTDTSRRCASYIAPVYSQGKKYKNIDCAICNMLHSDDISCDEAGQHLYYPPYPIDHHSQTTSEIPTQTLIGGEGSIYGLTTPILTRPTTTLPPLPFTPPHRSYLTTTPTPTTTTTPPTTTIANTSNPPERFMPGHTNVVLPDDYDYDYRDTFHGHSFSIIMDFREVCGGDLVGLTSDCQLLKLRDLNKCRDIMCHSGSLDQENYLDPGSSCEYVFRRCQDPNSKYIIGNEKAARVGQVEDVINGNHTNLIITANTNSTIPTRRNSTKCLKVMLEEKEYEMSEMGVVSIGGYKWEKNEYLEVKGGVLVCWPRPPAEKFSPVMGWMSRAGLGLSCLCLLLHLTAFVFTPYLRNLPGKCRASLSLSLLGAYISFLVGSATRPHTTQCFVLAVTMHYSFLASLCWMKVMAFDVWWSLRLARKELRVSGRGQNRRFIIYSVYAWLLAALPSATVLALDFTNPESLPPNILPSMGQYWCWFGQRRALLLFFGTPLFVIMILNVVFFLATACEITITTEMGRVASQAHHKRHFQLYLRLAVLMGFTWISGIVAGYLQVEAAWYIFVLLNTLQGVFIFLAFTCRIKVWRSMVTVWRGGGNLSPRPHHTPARTLHNNNNNNKPHASTTTTTTTASTNNINTTTASTNDIKTTTTASTNNINTTTASPNNINTTTASTNNNTTTTTASTNNITNNINTTTTASTNKITNPPSEYNCTRL</sequence>
<name>A0AAE1PJ33_9EUCA</name>
<keyword evidence="2 6" id="KW-0812">Transmembrane</keyword>
<dbReference type="EMBL" id="JAWZYT010001923">
    <property type="protein sequence ID" value="KAK4308159.1"/>
    <property type="molecule type" value="Genomic_DNA"/>
</dbReference>
<reference evidence="8" key="1">
    <citation type="submission" date="2023-11" db="EMBL/GenBank/DDBJ databases">
        <title>Genome assemblies of two species of porcelain crab, Petrolisthes cinctipes and Petrolisthes manimaculis (Anomura: Porcellanidae).</title>
        <authorList>
            <person name="Angst P."/>
        </authorList>
    </citation>
    <scope>NUCLEOTIDE SEQUENCE</scope>
    <source>
        <strain evidence="8">PB745_02</strain>
        <tissue evidence="8">Gill</tissue>
    </source>
</reference>
<feature type="compositionally biased region" description="Low complexity" evidence="5">
    <location>
        <begin position="295"/>
        <end position="310"/>
    </location>
</feature>
<feature type="region of interest" description="Disordered" evidence="5">
    <location>
        <begin position="781"/>
        <end position="899"/>
    </location>
</feature>
<dbReference type="GO" id="GO:0016020">
    <property type="term" value="C:membrane"/>
    <property type="evidence" value="ECO:0007669"/>
    <property type="project" value="UniProtKB-SubCell"/>
</dbReference>
<feature type="transmembrane region" description="Helical" evidence="6">
    <location>
        <begin position="513"/>
        <end position="536"/>
    </location>
</feature>
<feature type="domain" description="G-protein coupled receptors family 2 profile 2" evidence="7">
    <location>
        <begin position="511"/>
        <end position="767"/>
    </location>
</feature>
<protein>
    <recommendedName>
        <fullName evidence="7">G-protein coupled receptors family 2 profile 2 domain-containing protein</fullName>
    </recommendedName>
</protein>
<dbReference type="GO" id="GO:0004930">
    <property type="term" value="F:G protein-coupled receptor activity"/>
    <property type="evidence" value="ECO:0007669"/>
    <property type="project" value="InterPro"/>
</dbReference>
<evidence type="ECO:0000256" key="2">
    <source>
        <dbReference type="ARBA" id="ARBA00022692"/>
    </source>
</evidence>
<evidence type="ECO:0000256" key="1">
    <source>
        <dbReference type="ARBA" id="ARBA00004141"/>
    </source>
</evidence>
<organism evidence="8 9">
    <name type="scientific">Petrolisthes manimaculis</name>
    <dbReference type="NCBI Taxonomy" id="1843537"/>
    <lineage>
        <taxon>Eukaryota</taxon>
        <taxon>Metazoa</taxon>
        <taxon>Ecdysozoa</taxon>
        <taxon>Arthropoda</taxon>
        <taxon>Crustacea</taxon>
        <taxon>Multicrustacea</taxon>
        <taxon>Malacostraca</taxon>
        <taxon>Eumalacostraca</taxon>
        <taxon>Eucarida</taxon>
        <taxon>Decapoda</taxon>
        <taxon>Pleocyemata</taxon>
        <taxon>Anomura</taxon>
        <taxon>Galatheoidea</taxon>
        <taxon>Porcellanidae</taxon>
        <taxon>Petrolisthes</taxon>
    </lineage>
</organism>
<feature type="transmembrane region" description="Helical" evidence="6">
    <location>
        <begin position="745"/>
        <end position="763"/>
    </location>
</feature>
<evidence type="ECO:0000259" key="7">
    <source>
        <dbReference type="PROSITE" id="PS50261"/>
    </source>
</evidence>
<dbReference type="PANTHER" id="PTHR45902:SF5">
    <property type="entry name" value="G-PROTEIN COUPLED RECEPTORS FAMILY 2 PROFILE 2 DOMAIN-CONTAINING PROTEIN"/>
    <property type="match status" value="1"/>
</dbReference>
<evidence type="ECO:0000256" key="3">
    <source>
        <dbReference type="ARBA" id="ARBA00022989"/>
    </source>
</evidence>
<feature type="transmembrane region" description="Helical" evidence="6">
    <location>
        <begin position="671"/>
        <end position="697"/>
    </location>
</feature>
<gene>
    <name evidence="8" type="ORF">Pmani_020127</name>
</gene>
<keyword evidence="3 6" id="KW-1133">Transmembrane helix</keyword>